<evidence type="ECO:0000256" key="6">
    <source>
        <dbReference type="ARBA" id="ARBA00023136"/>
    </source>
</evidence>
<dbReference type="Pfam" id="PF05137">
    <property type="entry name" value="PilN"/>
    <property type="match status" value="1"/>
</dbReference>
<dbReference type="InterPro" id="IPR007813">
    <property type="entry name" value="PilN"/>
</dbReference>
<evidence type="ECO:0000259" key="9">
    <source>
        <dbReference type="Pfam" id="PF06750"/>
    </source>
</evidence>
<dbReference type="Pfam" id="PF06750">
    <property type="entry name" value="A24_N_bact"/>
    <property type="match status" value="1"/>
</dbReference>
<proteinExistence type="inferred from homology"/>
<feature type="transmembrane region" description="Helical" evidence="7">
    <location>
        <begin position="192"/>
        <end position="216"/>
    </location>
</feature>
<evidence type="ECO:0000256" key="7">
    <source>
        <dbReference type="SAM" id="Phobius"/>
    </source>
</evidence>
<dbReference type="PANTHER" id="PTHR30487">
    <property type="entry name" value="TYPE 4 PREPILIN-LIKE PROTEINS LEADER PEPTIDE-PROCESSING ENZYME"/>
    <property type="match status" value="1"/>
</dbReference>
<dbReference type="PANTHER" id="PTHR30487:SF0">
    <property type="entry name" value="PREPILIN LEADER PEPTIDASE_N-METHYLTRANSFERASE-RELATED"/>
    <property type="match status" value="1"/>
</dbReference>
<dbReference type="GO" id="GO:0004190">
    <property type="term" value="F:aspartic-type endopeptidase activity"/>
    <property type="evidence" value="ECO:0007669"/>
    <property type="project" value="InterPro"/>
</dbReference>
<organism evidence="10 11">
    <name type="scientific">Acidaminococcus fermentans (strain ATCC 25085 / DSM 20731 / CCUG 9996 / CIP 106432 / VR4)</name>
    <dbReference type="NCBI Taxonomy" id="591001"/>
    <lineage>
        <taxon>Bacteria</taxon>
        <taxon>Bacillati</taxon>
        <taxon>Bacillota</taxon>
        <taxon>Negativicutes</taxon>
        <taxon>Acidaminococcales</taxon>
        <taxon>Acidaminococcaceae</taxon>
        <taxon>Acidaminococcus</taxon>
    </lineage>
</organism>
<comment type="subcellular location">
    <subcellularLocation>
        <location evidence="1">Cell membrane</location>
        <topology evidence="1">Multi-pass membrane protein</topology>
    </subcellularLocation>
</comment>
<keyword evidence="5 7" id="KW-1133">Transmembrane helix</keyword>
<feature type="transmembrane region" description="Helical" evidence="7">
    <location>
        <begin position="105"/>
        <end position="123"/>
    </location>
</feature>
<dbReference type="EMBL" id="CP001859">
    <property type="protein sequence ID" value="ADB46881.1"/>
    <property type="molecule type" value="Genomic_DNA"/>
</dbReference>
<evidence type="ECO:0000256" key="3">
    <source>
        <dbReference type="ARBA" id="ARBA00022475"/>
    </source>
</evidence>
<dbReference type="RefSeq" id="WP_012937871.1">
    <property type="nucleotide sequence ID" value="NC_013740.1"/>
</dbReference>
<keyword evidence="3" id="KW-1003">Cell membrane</keyword>
<evidence type="ECO:0000313" key="11">
    <source>
        <dbReference type="Proteomes" id="UP000001902"/>
    </source>
</evidence>
<feature type="domain" description="Prepilin peptidase A24 N-terminal" evidence="9">
    <location>
        <begin position="18"/>
        <end position="98"/>
    </location>
</feature>
<dbReference type="InterPro" id="IPR010627">
    <property type="entry name" value="Prepilin_pept_A24_N"/>
</dbReference>
<feature type="domain" description="Prepilin type IV endopeptidase peptidase" evidence="8">
    <location>
        <begin position="112"/>
        <end position="209"/>
    </location>
</feature>
<dbReference type="InterPro" id="IPR050882">
    <property type="entry name" value="Prepilin_peptidase/N-MTase"/>
</dbReference>
<dbReference type="GO" id="GO:0005886">
    <property type="term" value="C:plasma membrane"/>
    <property type="evidence" value="ECO:0007669"/>
    <property type="project" value="UniProtKB-SubCell"/>
</dbReference>
<reference evidence="10 11" key="1">
    <citation type="journal article" date="2010" name="Stand. Genomic Sci.">
        <title>Complete genome sequence of Acidaminococcus fermentans type strain (VR4).</title>
        <authorList>
            <person name="Chang Y.J."/>
            <person name="Pukall R."/>
            <person name="Saunders E."/>
            <person name="Lapidus A."/>
            <person name="Copeland A."/>
            <person name="Nolan M."/>
            <person name="Glavina Del Rio T."/>
            <person name="Lucas S."/>
            <person name="Chen F."/>
            <person name="Tice H."/>
            <person name="Cheng J.F."/>
            <person name="Han C."/>
            <person name="Detter J.C."/>
            <person name="Bruce D."/>
            <person name="Goodwin L."/>
            <person name="Pitluck S."/>
            <person name="Mikhailova N."/>
            <person name="Liolios K."/>
            <person name="Pati A."/>
            <person name="Ivanova N."/>
            <person name="Mavromatis K."/>
            <person name="Chen A."/>
            <person name="Palaniappan K."/>
            <person name="Land M."/>
            <person name="Hauser L."/>
            <person name="Jeffries C.D."/>
            <person name="Brettin T."/>
            <person name="Rohde M."/>
            <person name="Goker M."/>
            <person name="Bristow J."/>
            <person name="Eisen J.A."/>
            <person name="Markowitz V."/>
            <person name="Hugenholtz P."/>
            <person name="Kyrpides N.C."/>
            <person name="Klenk H.P."/>
        </authorList>
    </citation>
    <scope>NUCLEOTIDE SEQUENCE [LARGE SCALE GENOMIC DNA]</scope>
    <source>
        <strain evidence="11">ATCC 25085 / DSM 20731 / CCUG 9996 / CIP 106432 / VR4</strain>
    </source>
</reference>
<evidence type="ECO:0000256" key="5">
    <source>
        <dbReference type="ARBA" id="ARBA00022989"/>
    </source>
</evidence>
<feature type="transmembrane region" description="Helical" evidence="7">
    <location>
        <begin position="6"/>
        <end position="27"/>
    </location>
</feature>
<dbReference type="AlphaFoldDB" id="D2RIH9"/>
<evidence type="ECO:0000259" key="8">
    <source>
        <dbReference type="Pfam" id="PF01478"/>
    </source>
</evidence>
<dbReference type="STRING" id="591001.Acfer_0478"/>
<keyword evidence="4 7" id="KW-0812">Transmembrane</keyword>
<evidence type="ECO:0000313" key="10">
    <source>
        <dbReference type="EMBL" id="ADB46881.1"/>
    </source>
</evidence>
<dbReference type="Gene3D" id="1.20.120.1220">
    <property type="match status" value="1"/>
</dbReference>
<accession>D2RIH9</accession>
<dbReference type="eggNOG" id="COG1989">
    <property type="taxonomic scope" value="Bacteria"/>
</dbReference>
<sequence length="772" mass="86530">MAMTEYMISYLPGMFWGIVGCCLGSFLDLWAQRIRREESIFRPRSHCDSCGAVLGPLELIPLVSWLAQKGRCRHCGAELSGSLFWREAACGALFVLVARMPGSPAVLAVRLLCLSLMLVVSWLDMDELQLYEDFFPPLGLLFLILHGLTDGDFLGPVAGAAILWALLALIHWQVPEGMGAGDPKLAAVMGLWLGPVLGLRSFFLAMGMAFLSVAFLGFKTHSRWQEHMAMQVPLAPFFFGAGLLLRSRALLGPVDTGGMPELFCFLGILELDRTKGRYWLSRAGEWIRRHLAPWPGHLLAVQAGARTVTLVQVQRKKGGWEVERFLELAWPERIRRAFSRDQGEEVALWLQEVCAKRGLTASSVLWTLSPDLMEFRNLLLPGLSRKEQAEAASWEILQQIEYPPGTFALGVEAGPETGEDILAAAVPLALLETGETIARQMDWELLRQEAAPAAWGRWMEQEPAAFLLVRDLDRIQGAWYGYGRLLALRNLPLADGEEAMPEETAGLLWDKLPAGIRERFQTGPTGLYLAGGTEEEQQAWKEFFQQQWDCPVRLLEGKAQFQWAPYYTEKQPSGLTSGLCGALGAVLSEGRPSAFCFASGGERGRWLSGISWLDLGKKMAAGTLALLLWGLGARFLCLREETRCREHLRQAAGWESRWTEQQERRKLLVRQEKETRERMKQQVSWGRFLTLLGNQVPSDCCLTRVEQQKEGRTLVLEGRSLKRDGALALVSRLRKQPELAQVKLERMEQEERESDLTGFSLRIQLKGEKAHG</sequence>
<gene>
    <name evidence="10" type="ordered locus">Acfer_0478</name>
</gene>
<dbReference type="InterPro" id="IPR000045">
    <property type="entry name" value="Prepilin_IV_endopep_pep"/>
</dbReference>
<keyword evidence="11" id="KW-1185">Reference proteome</keyword>
<dbReference type="GeneID" id="78334235"/>
<comment type="similarity">
    <text evidence="2">Belongs to the peptidase A24 family.</text>
</comment>
<name>D2RIH9_ACIFV</name>
<dbReference type="HOGENOM" id="CLU_361950_0_0_9"/>
<dbReference type="eggNOG" id="COG4972">
    <property type="taxonomic scope" value="Bacteria"/>
</dbReference>
<evidence type="ECO:0000256" key="4">
    <source>
        <dbReference type="ARBA" id="ARBA00022692"/>
    </source>
</evidence>
<dbReference type="KEGG" id="afn:Acfer_0478"/>
<evidence type="ECO:0000256" key="2">
    <source>
        <dbReference type="ARBA" id="ARBA00005801"/>
    </source>
</evidence>
<protein>
    <submittedName>
        <fullName evidence="10">Peptidase A24A domain protein</fullName>
    </submittedName>
</protein>
<dbReference type="Proteomes" id="UP000001902">
    <property type="component" value="Chromosome"/>
</dbReference>
<feature type="transmembrane region" description="Helical" evidence="7">
    <location>
        <begin position="153"/>
        <end position="172"/>
    </location>
</feature>
<dbReference type="GO" id="GO:0006465">
    <property type="term" value="P:signal peptide processing"/>
    <property type="evidence" value="ECO:0007669"/>
    <property type="project" value="TreeGrafter"/>
</dbReference>
<evidence type="ECO:0000256" key="1">
    <source>
        <dbReference type="ARBA" id="ARBA00004651"/>
    </source>
</evidence>
<keyword evidence="6 7" id="KW-0472">Membrane</keyword>
<dbReference type="Pfam" id="PF01478">
    <property type="entry name" value="Peptidase_A24"/>
    <property type="match status" value="1"/>
</dbReference>